<dbReference type="PANTHER" id="PTHR40690:SF1">
    <property type="entry name" value="DUF1611 DOMAIN-CONTAINING PROTEIN"/>
    <property type="match status" value="1"/>
</dbReference>
<evidence type="ECO:0000313" key="4">
    <source>
        <dbReference type="Proteomes" id="UP001203058"/>
    </source>
</evidence>
<accession>A0ABS9VID1</accession>
<organism evidence="3 4">
    <name type="scientific">Sphingomonas telluris</name>
    <dbReference type="NCBI Taxonomy" id="2907998"/>
    <lineage>
        <taxon>Bacteria</taxon>
        <taxon>Pseudomonadati</taxon>
        <taxon>Pseudomonadota</taxon>
        <taxon>Alphaproteobacteria</taxon>
        <taxon>Sphingomonadales</taxon>
        <taxon>Sphingomonadaceae</taxon>
        <taxon>Sphingomonas</taxon>
    </lineage>
</organism>
<dbReference type="InterPro" id="IPR011669">
    <property type="entry name" value="DgcN-like"/>
</dbReference>
<gene>
    <name evidence="3" type="ORF">LZ016_01180</name>
</gene>
<name>A0ABS9VID1_9SPHN</name>
<sequence length="354" mass="36954">MAQEARLQRGIESGSASSGRLPQPYLLFLGDTVEAGFAKTAFGLRDWAPDLCVGEFALPGAQVTVGLPQMRPADAADKGARALVIGVANSGGYIAESWIPALVEALEAGLDIVSGMHAKLVCIPELRYGAERLGRRLIDIRTPPANLPIATGLKRTGKRLLTVGTDCALGKKYTALSIARAFADRGVKTDFRATGQTGIMISGGGIPMDAVVADFAAGAAELLSPGAAPDHWDVIEGQGSILHPAYAGVSLALLHGSQPDVFVVCHDPSRSCLLGDEEFAVPPVEEIIDLTIALGRRTNPAIRCGGISLNTSALDASEADELCRTETARLGLPAADPIRRGPAFDALIDECLKA</sequence>
<dbReference type="InterPro" id="IPR035086">
    <property type="entry name" value="DgcN-like_C"/>
</dbReference>
<feature type="domain" description="D-glutamate N-acetyltransferase-like C-terminal" evidence="1">
    <location>
        <begin position="149"/>
        <end position="342"/>
    </location>
</feature>
<comment type="caution">
    <text evidence="3">The sequence shown here is derived from an EMBL/GenBank/DDBJ whole genome shotgun (WGS) entry which is preliminary data.</text>
</comment>
<dbReference type="RefSeq" id="WP_241445251.1">
    <property type="nucleotide sequence ID" value="NZ_JAKZHW010000001.1"/>
</dbReference>
<reference evidence="3 4" key="1">
    <citation type="submission" date="2022-03" db="EMBL/GenBank/DDBJ databases">
        <authorList>
            <person name="Jo J.-H."/>
            <person name="Im W.-T."/>
        </authorList>
    </citation>
    <scope>NUCLEOTIDE SEQUENCE [LARGE SCALE GENOMIC DNA]</scope>
    <source>
        <strain evidence="3 4">SM33</strain>
    </source>
</reference>
<evidence type="ECO:0000313" key="3">
    <source>
        <dbReference type="EMBL" id="MCH8614721.1"/>
    </source>
</evidence>
<dbReference type="PIRSF" id="PIRSF026760">
    <property type="entry name" value="UCP026760"/>
    <property type="match status" value="1"/>
</dbReference>
<evidence type="ECO:0000259" key="2">
    <source>
        <dbReference type="Pfam" id="PF17396"/>
    </source>
</evidence>
<keyword evidence="4" id="KW-1185">Reference proteome</keyword>
<dbReference type="EMBL" id="JAKZHW010000001">
    <property type="protein sequence ID" value="MCH8614721.1"/>
    <property type="molecule type" value="Genomic_DNA"/>
</dbReference>
<dbReference type="Pfam" id="PF07755">
    <property type="entry name" value="DUF1611"/>
    <property type="match status" value="1"/>
</dbReference>
<evidence type="ECO:0000259" key="1">
    <source>
        <dbReference type="Pfam" id="PF07755"/>
    </source>
</evidence>
<dbReference type="Pfam" id="PF17396">
    <property type="entry name" value="DUF1611_N"/>
    <property type="match status" value="1"/>
</dbReference>
<dbReference type="PANTHER" id="PTHR40690">
    <property type="entry name" value="GLL3100 PROTEIN"/>
    <property type="match status" value="1"/>
</dbReference>
<protein>
    <submittedName>
        <fullName evidence="3">DUF1611 domain-containing protein</fullName>
    </submittedName>
</protein>
<dbReference type="InterPro" id="IPR035402">
    <property type="entry name" value="DgcN-like_N"/>
</dbReference>
<dbReference type="InterPro" id="IPR027417">
    <property type="entry name" value="P-loop_NTPase"/>
</dbReference>
<dbReference type="SUPFAM" id="SSF52540">
    <property type="entry name" value="P-loop containing nucleoside triphosphate hydrolases"/>
    <property type="match status" value="1"/>
</dbReference>
<dbReference type="Gene3D" id="3.40.50.720">
    <property type="entry name" value="NAD(P)-binding Rossmann-like Domain"/>
    <property type="match status" value="1"/>
</dbReference>
<dbReference type="Gene3D" id="3.40.50.300">
    <property type="entry name" value="P-loop containing nucleotide triphosphate hydrolases"/>
    <property type="match status" value="1"/>
</dbReference>
<proteinExistence type="predicted"/>
<dbReference type="Proteomes" id="UP001203058">
    <property type="component" value="Unassembled WGS sequence"/>
</dbReference>
<feature type="domain" description="D-glutamate N-acetyltransferase-like N-terminal" evidence="2">
    <location>
        <begin position="64"/>
        <end position="143"/>
    </location>
</feature>